<accession>A0A8F2E830</accession>
<dbReference type="RefSeq" id="YP_010652067.1">
    <property type="nucleotide sequence ID" value="NC_070784.1"/>
</dbReference>
<protein>
    <submittedName>
        <fullName evidence="1">Uncharacterized protein</fullName>
    </submittedName>
</protein>
<dbReference type="Proteomes" id="UP000683399">
    <property type="component" value="Segment"/>
</dbReference>
<proteinExistence type="predicted"/>
<dbReference type="EMBL" id="MW822145">
    <property type="protein sequence ID" value="QWT30110.1"/>
    <property type="molecule type" value="Genomic_DNA"/>
</dbReference>
<sequence>MALEIGLKDSSDKPWSLKGWTFVYKQIGPATFAYKLKAPDGTLYHDPYGGRGNWYEYRGASTIEDVIQKVVQNNRHELVIQSYLKKTLEESEYTL</sequence>
<gene>
    <name evidence="1" type="primary">248</name>
    <name evidence="1" type="ORF">SEA_TUNATARTARE_248</name>
</gene>
<evidence type="ECO:0000313" key="2">
    <source>
        <dbReference type="Proteomes" id="UP000683399"/>
    </source>
</evidence>
<dbReference type="KEGG" id="vg:77927815"/>
<reference evidence="1 2" key="1">
    <citation type="submission" date="2021-03" db="EMBL/GenBank/DDBJ databases">
        <authorList>
            <person name="Alqahtani R."/>
            <person name="Behailu E."/>
            <person name="Cappabianca D.W."/>
            <person name="Csanadi-Schwartz K.M."/>
            <person name="Dalal A.S."/>
            <person name="Fahim M.S."/>
            <person name="Franklin J.M."/>
            <person name="Gluckman M.H."/>
            <person name="Levine C.J."/>
            <person name="Martin N."/>
            <person name="Milza N."/>
            <person name="Najmabadi R."/>
            <person name="Newman A.M."/>
            <person name="Pajunar M."/>
            <person name="Qalawee I."/>
            <person name="Rizvi A."/>
            <person name="Samuel A."/>
            <person name="Smith A."/>
            <person name="Swann F.E."/>
            <person name="Sweeney P."/>
            <person name="Torres N.R."/>
            <person name="Ventrone L."/>
            <person name="Ventura L."/>
            <person name="Wroe M."/>
            <person name="Acquaye N.A."/>
            <person name="Agnes T.J."/>
            <person name="Ahmed A."/>
            <person name="Ahmed S."/>
            <person name="Amodu B.A."/>
            <person name="Arefeayne N.F."/>
            <person name="Asamoah-Frimpong E.A."/>
            <person name="Attaran A."/>
            <person name="Barragan J.M."/>
            <person name="Baumgarten L.N."/>
            <person name="Berhane B."/>
            <person name="Beyene A."/>
            <person name="Bhattarai B."/>
            <person name="Biondokin D.V."/>
            <person name="Boone B.K."/>
            <person name="Burney S.Z."/>
            <person name="Cayanan J.T."/>
            <person name="Cesta G."/>
            <person name="Chang J."/>
            <person name="Chavez J."/>
            <person name="Chorbajian C."/>
            <person name="Christian S."/>
            <person name="Corns J.R."/>
            <person name="Corns N.R."/>
            <person name="Cowan J.T."/>
            <person name="Coyne C."/>
            <person name="Dadzie B."/>
            <person name="Datu D.V."/>
            <person name="Deng B.C."/>
            <person name="Der L."/>
            <person name="Dickerson K."/>
            <person name="Dozier E."/>
            <person name="Egbunine A.O."/>
            <person name="Farooq M."/>
            <person name="Fonge A.E."/>
            <person name="Ghomsi-Nono M.P."/>
            <person name="Giampietro H."/>
            <person name="Gunnison R.P."/>
            <person name="Han S.H."/>
            <person name="Hennigan A.J."/>
            <person name="Hong A.N."/>
            <person name="Ijomor E.C."/>
            <person name="Jalali A."/>
            <person name="Jamil T.Z."/>
            <person name="Jenkins C.R."/>
            <person name="Joseph M.A."/>
            <person name="Jowanowitch O.J."/>
            <person name="Kang D."/>
            <person name="Khan A."/>
            <person name="Khan Z.K."/>
            <person name="Kiewe T."/>
            <person name="Kjerulf A.B."/>
            <person name="Kolosey V."/>
            <person name="Kurup M."/>
            <person name="Lee V.H."/>
            <person name="Llontop-Maldonado V."/>
            <person name="Long P."/>
            <person name="Lu N."/>
            <person name="Majekodunmi A."/>
            <person name="Malik H.W."/>
            <person name="Marcellino S.C."/>
            <person name="Martinez L.A."/>
            <person name="Meher F.N."/>
            <person name="Michelin M.A."/>
            <person name="Mitchell K.G."/>
            <person name="Mullens W.J."/>
            <person name="Nwakama C."/>
            <person name="Nwosu F.T."/>
            <person name="Oboh E.C."/>
            <person name="Odujinrin O."/>
            <person name="Ogunsan O."/>
            <person name="O'Neill K."/>
            <person name="Oxlaj J.A."/>
            <person name="Patel A.K."/>
            <person name="Patel B.R."/>
            <person name="Pham Q."/>
            <person name="Porter J."/>
            <person name="Portes J."/>
            <person name="Prokopenko A."/>
            <person name="Quraishi M."/>
            <person name="Qureshi M."/>
            <person name="Rivera A."/>
            <person name="Rubalsky V."/>
            <person name="Saikali Y."/>
            <person name="Saqaf K."/>
            <person name="Saroya S.R."/>
            <person name="Seas A."/>
            <person name="Shadrick R.E."/>
            <person name="Sharda N."/>
            <person name="Sigindere M.T."/>
            <person name="Simbi V.G."/>
            <person name="Thuzar C."/>
            <person name="Tran K."/>
            <person name="Tran V.D."/>
            <person name="Trang W."/>
            <person name="Vaishnav N."/>
            <person name="Vuong K."/>
            <person name="Walker C."/>
            <person name="Wallace S.A."/>
            <person name="Warfield J.C."/>
            <person name="Wikina T."/>
            <person name="Wobbeking F.T."/>
            <person name="Worrent L.D."/>
            <person name="Yan T."/>
            <person name="Zehra A."/>
            <person name="Avazpour P."/>
            <person name="Kim F.M."/>
            <person name="Mason K."/>
            <person name="Nguyen D.A."/>
            <person name="Pettit S.M."/>
            <person name="Zhou O.J."/>
            <person name="Brissett D.L."/>
            <person name="Gualtieri C."/>
            <person name="Hufford T.M."/>
            <person name="Ko J.M."/>
            <person name="Novak J.K."/>
            <person name="Smith Z.M."/>
            <person name="Mayer-Bacon C."/>
            <person name="Erill I."/>
            <person name="Caruso S.M."/>
            <person name="Garlena R.A."/>
            <person name="Russell D.A."/>
            <person name="Pope W.H."/>
            <person name="Jacobs-Sera D."/>
            <person name="Hatfull G.F."/>
        </authorList>
    </citation>
    <scope>NUCLEOTIDE SEQUENCE [LARGE SCALE GENOMIC DNA]</scope>
</reference>
<organism evidence="1 2">
    <name type="scientific">Streptomyces phage TunaTartare</name>
    <dbReference type="NCBI Taxonomy" id="2848887"/>
    <lineage>
        <taxon>Viruses</taxon>
        <taxon>Duplodnaviria</taxon>
        <taxon>Heunggongvirae</taxon>
        <taxon>Uroviricota</taxon>
        <taxon>Caudoviricetes</taxon>
        <taxon>Stanwilliamsviridae</taxon>
        <taxon>Loccivirinae</taxon>
        <taxon>Faustvirus</taxon>
        <taxon>Faustvirus tunatartare</taxon>
    </lineage>
</organism>
<keyword evidence="2" id="KW-1185">Reference proteome</keyword>
<name>A0A8F2E830_9CAUD</name>
<dbReference type="GeneID" id="77927815"/>
<evidence type="ECO:0000313" key="1">
    <source>
        <dbReference type="EMBL" id="QWT30110.1"/>
    </source>
</evidence>